<evidence type="ECO:0000256" key="7">
    <source>
        <dbReference type="ARBA" id="ARBA00022833"/>
    </source>
</evidence>
<keyword evidence="4" id="KW-0597">Phosphoprotein</keyword>
<dbReference type="Gene3D" id="1.10.60.40">
    <property type="match status" value="1"/>
</dbReference>
<keyword evidence="11" id="KW-1185">Reference proteome</keyword>
<protein>
    <submittedName>
        <fullName evidence="10">Alkaline phosphatase</fullName>
    </submittedName>
</protein>
<dbReference type="PROSITE" id="PS00123">
    <property type="entry name" value="ALKALINE_PHOSPHATASE"/>
    <property type="match status" value="1"/>
</dbReference>
<evidence type="ECO:0000256" key="1">
    <source>
        <dbReference type="ARBA" id="ARBA00001946"/>
    </source>
</evidence>
<name>A0ABY5IG44_9VIBR</name>
<accession>A0ABY5IG44</accession>
<dbReference type="SUPFAM" id="SSF53649">
    <property type="entry name" value="Alkaline phosphatase-like"/>
    <property type="match status" value="1"/>
</dbReference>
<dbReference type="InterPro" id="IPR018299">
    <property type="entry name" value="Alkaline_phosphatase_AS"/>
</dbReference>
<dbReference type="Gene3D" id="3.40.720.10">
    <property type="entry name" value="Alkaline Phosphatase, subunit A"/>
    <property type="match status" value="1"/>
</dbReference>
<evidence type="ECO:0000256" key="5">
    <source>
        <dbReference type="ARBA" id="ARBA00022723"/>
    </source>
</evidence>
<dbReference type="InterPro" id="IPR017850">
    <property type="entry name" value="Alkaline_phosphatase_core_sf"/>
</dbReference>
<keyword evidence="5" id="KW-0479">Metal-binding</keyword>
<dbReference type="CDD" id="cd16012">
    <property type="entry name" value="ALP"/>
    <property type="match status" value="1"/>
</dbReference>
<dbReference type="PRINTS" id="PR00113">
    <property type="entry name" value="ALKPHPHTASE"/>
</dbReference>
<reference evidence="10" key="1">
    <citation type="submission" date="2020-03" db="EMBL/GenBank/DDBJ databases">
        <title>Five strains of Vibrio campbellii isolated from Mariana Trench.</title>
        <authorList>
            <person name="Liang J."/>
            <person name="Zhang X.-H."/>
        </authorList>
    </citation>
    <scope>NUCLEOTIDE SEQUENCE</scope>
    <source>
        <strain evidence="10">LJC013</strain>
    </source>
</reference>
<evidence type="ECO:0000313" key="11">
    <source>
        <dbReference type="Proteomes" id="UP001059912"/>
    </source>
</evidence>
<keyword evidence="7" id="KW-0862">Zinc</keyword>
<organism evidence="10 11">
    <name type="scientific">Vibrio campbellii</name>
    <dbReference type="NCBI Taxonomy" id="680"/>
    <lineage>
        <taxon>Bacteria</taxon>
        <taxon>Pseudomonadati</taxon>
        <taxon>Pseudomonadota</taxon>
        <taxon>Gammaproteobacteria</taxon>
        <taxon>Vibrionales</taxon>
        <taxon>Vibrionaceae</taxon>
        <taxon>Vibrio</taxon>
    </lineage>
</organism>
<keyword evidence="6" id="KW-0378">Hydrolase</keyword>
<evidence type="ECO:0000256" key="6">
    <source>
        <dbReference type="ARBA" id="ARBA00022801"/>
    </source>
</evidence>
<evidence type="ECO:0000256" key="8">
    <source>
        <dbReference type="ARBA" id="ARBA00022842"/>
    </source>
</evidence>
<dbReference type="Pfam" id="PF00245">
    <property type="entry name" value="Alk_phosphatase"/>
    <property type="match status" value="1"/>
</dbReference>
<dbReference type="Proteomes" id="UP001059912">
    <property type="component" value="Chromosome 2"/>
</dbReference>
<sequence>MRLKYSLITASLFATHSYAGDAPKNIIYMIGDGMGPAFTTAYRYYHDDPNTDEIEPTVFDSILVGMAKTYPDDATYVTDSAASATALSTGVKSYNGAIAVDTDKKPIKTMLEMAKEKGMTTGLVATSQINHATPASFAAHNESRRNYDDIANDYIDNKVGEKLPVDLLLGGGVRYFDREDRNLVEEFKLQGYQYVADFGQLPALQTLPALGLFADEAFPFALDENPTRLEEMTNKALSLLQRQDNGFFVMIEGSQIDWCGHANDIACAMAEMDDFAKSIELAKAYVDAHPDTLLVITADHSTGGLTIGANGQYQWDTEVIKGVHKTAWPLAMSLAQSHNMIATWNESVDWPLSKEQGRKLAYAKLSEEPAKALYKEVKAIINEKSYTGWTTKGHTAVDVQVFAYGQGADKFVGSQNNTDIAKKLISFIDIDAKLL</sequence>
<evidence type="ECO:0000256" key="2">
    <source>
        <dbReference type="ARBA" id="ARBA00001947"/>
    </source>
</evidence>
<dbReference type="InterPro" id="IPR001952">
    <property type="entry name" value="Alkaline_phosphatase"/>
</dbReference>
<comment type="cofactor">
    <cofactor evidence="1">
        <name>Mg(2+)</name>
        <dbReference type="ChEBI" id="CHEBI:18420"/>
    </cofactor>
</comment>
<dbReference type="EMBL" id="CP050471">
    <property type="protein sequence ID" value="UTZ33266.1"/>
    <property type="molecule type" value="Genomic_DNA"/>
</dbReference>
<evidence type="ECO:0000256" key="9">
    <source>
        <dbReference type="RuleBase" id="RU003946"/>
    </source>
</evidence>
<evidence type="ECO:0000256" key="4">
    <source>
        <dbReference type="ARBA" id="ARBA00022553"/>
    </source>
</evidence>
<proteinExistence type="inferred from homology"/>
<comment type="similarity">
    <text evidence="3 9">Belongs to the alkaline phosphatase family.</text>
</comment>
<keyword evidence="8" id="KW-0460">Magnesium</keyword>
<evidence type="ECO:0000256" key="3">
    <source>
        <dbReference type="ARBA" id="ARBA00005984"/>
    </source>
</evidence>
<dbReference type="PANTHER" id="PTHR11596">
    <property type="entry name" value="ALKALINE PHOSPHATASE"/>
    <property type="match status" value="1"/>
</dbReference>
<evidence type="ECO:0000313" key="10">
    <source>
        <dbReference type="EMBL" id="UTZ33266.1"/>
    </source>
</evidence>
<gene>
    <name evidence="10" type="ORF">HB762_18375</name>
</gene>
<dbReference type="RefSeq" id="WP_005531546.1">
    <property type="nucleotide sequence ID" value="NZ_CP050465.1"/>
</dbReference>
<dbReference type="SMART" id="SM00098">
    <property type="entry name" value="alkPPc"/>
    <property type="match status" value="1"/>
</dbReference>
<comment type="cofactor">
    <cofactor evidence="2">
        <name>Zn(2+)</name>
        <dbReference type="ChEBI" id="CHEBI:29105"/>
    </cofactor>
</comment>
<dbReference type="PANTHER" id="PTHR11596:SF5">
    <property type="entry name" value="ALKALINE PHOSPHATASE"/>
    <property type="match status" value="1"/>
</dbReference>